<dbReference type="Proteomes" id="UP000026714">
    <property type="component" value="Unassembled WGS sequence"/>
</dbReference>
<evidence type="ECO:0000313" key="2">
    <source>
        <dbReference type="Proteomes" id="UP000026714"/>
    </source>
</evidence>
<proteinExistence type="predicted"/>
<protein>
    <submittedName>
        <fullName evidence="1">Uncharacterized protein</fullName>
    </submittedName>
</protein>
<name>A0A059KGW7_9BURK</name>
<comment type="caution">
    <text evidence="1">The sequence shown here is derived from an EMBL/GenBank/DDBJ whole genome shotgun (WGS) entry which is preliminary data.</text>
</comment>
<organism evidence="1 2">
    <name type="scientific">Sphaerotilus natans subsp. natans DSM 6575</name>
    <dbReference type="NCBI Taxonomy" id="1286631"/>
    <lineage>
        <taxon>Bacteria</taxon>
        <taxon>Pseudomonadati</taxon>
        <taxon>Pseudomonadota</taxon>
        <taxon>Betaproteobacteria</taxon>
        <taxon>Burkholderiales</taxon>
        <taxon>Sphaerotilaceae</taxon>
        <taxon>Sphaerotilus</taxon>
    </lineage>
</organism>
<evidence type="ECO:0000313" key="1">
    <source>
        <dbReference type="EMBL" id="KDB50595.1"/>
    </source>
</evidence>
<dbReference type="eggNOG" id="ENOG5033JIG">
    <property type="taxonomic scope" value="Bacteria"/>
</dbReference>
<dbReference type="AlphaFoldDB" id="A0A059KGW7"/>
<gene>
    <name evidence="1" type="ORF">X805_38030</name>
</gene>
<accession>A0A059KGW7</accession>
<dbReference type="EMBL" id="AZRA01000125">
    <property type="protein sequence ID" value="KDB50595.1"/>
    <property type="molecule type" value="Genomic_DNA"/>
</dbReference>
<reference evidence="1 2" key="1">
    <citation type="journal article" date="2014" name="FEMS Microbiol. Ecol.">
        <title>Sphaerotilus natans encrusted with nanoball-shaped Fe(III) oxide minerals formed by nitrate-reducing mixotrophic Fe(II) oxidation.</title>
        <authorList>
            <person name="Park S."/>
            <person name="Kim D.H."/>
            <person name="Lee J.H."/>
            <person name="Hur H.G."/>
        </authorList>
    </citation>
    <scope>NUCLEOTIDE SEQUENCE [LARGE SCALE GENOMIC DNA]</scope>
    <source>
        <strain evidence="1 2">DSM 6575</strain>
    </source>
</reference>
<keyword evidence="2" id="KW-1185">Reference proteome</keyword>
<sequence>MTVQERALLVCHYLSVILPDGPNFALSSGDTPKDQPAVNAGRLADFLEIGDDYLHDEVEIGHIGTEAVLFRPLLGVHAEMLEKFCSSRRQWIAGMMACQIRMESEDYPDLLAMTDVARFQWVNDRINRMSGMPLSQGVELHDSFFSEGAAAVRHFFDVWADDEGLVFRPKPGAGVSTLARFRCDPCIPERARSLFG</sequence>
<dbReference type="STRING" id="34103.SAMN05421778_111130"/>